<comment type="caution">
    <text evidence="8">The sequence shown here is derived from an EMBL/GenBank/DDBJ whole genome shotgun (WGS) entry which is preliminary data.</text>
</comment>
<accession>A0A3S0R2G2</accession>
<evidence type="ECO:0000256" key="1">
    <source>
        <dbReference type="ARBA" id="ARBA00004141"/>
    </source>
</evidence>
<dbReference type="Proteomes" id="UP000278081">
    <property type="component" value="Unassembled WGS sequence"/>
</dbReference>
<feature type="transmembrane region" description="Helical" evidence="6">
    <location>
        <begin position="97"/>
        <end position="117"/>
    </location>
</feature>
<feature type="transmembrane region" description="Helical" evidence="6">
    <location>
        <begin position="42"/>
        <end position="60"/>
    </location>
</feature>
<evidence type="ECO:0000259" key="7">
    <source>
        <dbReference type="Pfam" id="PF00892"/>
    </source>
</evidence>
<proteinExistence type="inferred from homology"/>
<evidence type="ECO:0000256" key="6">
    <source>
        <dbReference type="SAM" id="Phobius"/>
    </source>
</evidence>
<keyword evidence="4 6" id="KW-1133">Transmembrane helix</keyword>
<dbReference type="SUPFAM" id="SSF103481">
    <property type="entry name" value="Multidrug resistance efflux transporter EmrE"/>
    <property type="match status" value="2"/>
</dbReference>
<comment type="subcellular location">
    <subcellularLocation>
        <location evidence="1">Membrane</location>
        <topology evidence="1">Multi-pass membrane protein</topology>
    </subcellularLocation>
</comment>
<feature type="domain" description="EamA" evidence="7">
    <location>
        <begin position="158"/>
        <end position="288"/>
    </location>
</feature>
<reference evidence="8 9" key="1">
    <citation type="submission" date="2018-11" db="EMBL/GenBank/DDBJ databases">
        <title>Rhizobium chutanense sp. nov., isolated from root nodules of Phaseolus vulgaris in China.</title>
        <authorList>
            <person name="Huo Y."/>
        </authorList>
    </citation>
    <scope>NUCLEOTIDE SEQUENCE [LARGE SCALE GENOMIC DNA]</scope>
    <source>
        <strain evidence="8 9">C16</strain>
    </source>
</reference>
<keyword evidence="3 6" id="KW-0812">Transmembrane</keyword>
<feature type="transmembrane region" description="Helical" evidence="6">
    <location>
        <begin position="72"/>
        <end position="91"/>
    </location>
</feature>
<evidence type="ECO:0000313" key="9">
    <source>
        <dbReference type="Proteomes" id="UP000278081"/>
    </source>
</evidence>
<dbReference type="EMBL" id="RJTJ01000005">
    <property type="protein sequence ID" value="RUM07898.1"/>
    <property type="molecule type" value="Genomic_DNA"/>
</dbReference>
<feature type="transmembrane region" description="Helical" evidence="6">
    <location>
        <begin position="153"/>
        <end position="174"/>
    </location>
</feature>
<feature type="transmembrane region" description="Helical" evidence="6">
    <location>
        <begin position="245"/>
        <end position="264"/>
    </location>
</feature>
<evidence type="ECO:0000256" key="2">
    <source>
        <dbReference type="ARBA" id="ARBA00007362"/>
    </source>
</evidence>
<dbReference type="InterPro" id="IPR050638">
    <property type="entry name" value="AA-Vitamin_Transporters"/>
</dbReference>
<evidence type="ECO:0000256" key="3">
    <source>
        <dbReference type="ARBA" id="ARBA00022692"/>
    </source>
</evidence>
<dbReference type="AlphaFoldDB" id="A0A3S0R2G2"/>
<feature type="transmembrane region" description="Helical" evidence="6">
    <location>
        <begin position="129"/>
        <end position="147"/>
    </location>
</feature>
<dbReference type="Pfam" id="PF00892">
    <property type="entry name" value="EamA"/>
    <property type="match status" value="2"/>
</dbReference>
<dbReference type="PANTHER" id="PTHR32322">
    <property type="entry name" value="INNER MEMBRANE TRANSPORTER"/>
    <property type="match status" value="1"/>
</dbReference>
<feature type="transmembrane region" description="Helical" evidence="6">
    <location>
        <begin position="186"/>
        <end position="204"/>
    </location>
</feature>
<keyword evidence="5 6" id="KW-0472">Membrane</keyword>
<dbReference type="InterPro" id="IPR037185">
    <property type="entry name" value="EmrE-like"/>
</dbReference>
<comment type="similarity">
    <text evidence="2">Belongs to the EamA transporter family.</text>
</comment>
<dbReference type="PANTHER" id="PTHR32322:SF2">
    <property type="entry name" value="EAMA DOMAIN-CONTAINING PROTEIN"/>
    <property type="match status" value="1"/>
</dbReference>
<dbReference type="InterPro" id="IPR000620">
    <property type="entry name" value="EamA_dom"/>
</dbReference>
<name>A0A3S0R2G2_9HYPH</name>
<sequence>MKTGKATGSSIFLLGIFAFCRGSAYSLTTVTLATMSTGTVTFLRLAIGALALLAWAAVVIEDYRWVMRDWKPILVFAVLGNSLPNGLITLGQETVPSGLASVMMALTPMLSAIIAHFSLENEKLTSRAVLGLFVGFCGVFLVVCARGKINLNAGMICGFVALTLAALCIAITIVSMRFFRPTNQHGTATLSLVIASLTLAPFIHWSDFSKQLPLNVIYSCIALGLICTALGWLSMIELSKRASAAFMSTVNYLIPIVGMGIGAMFLSEHIFWTDALALVLIIGGTTLVKGGEARNASTRQLAEAAQAPT</sequence>
<evidence type="ECO:0000256" key="4">
    <source>
        <dbReference type="ARBA" id="ARBA00022989"/>
    </source>
</evidence>
<feature type="domain" description="EamA" evidence="7">
    <location>
        <begin position="10"/>
        <end position="143"/>
    </location>
</feature>
<gene>
    <name evidence="8" type="ORF">EFR84_07200</name>
</gene>
<feature type="transmembrane region" description="Helical" evidence="6">
    <location>
        <begin position="216"/>
        <end position="233"/>
    </location>
</feature>
<dbReference type="OrthoDB" id="9810556at2"/>
<evidence type="ECO:0000256" key="5">
    <source>
        <dbReference type="ARBA" id="ARBA00023136"/>
    </source>
</evidence>
<protein>
    <submittedName>
        <fullName evidence="8">DMT family transporter</fullName>
    </submittedName>
</protein>
<feature type="transmembrane region" description="Helical" evidence="6">
    <location>
        <begin position="270"/>
        <end position="288"/>
    </location>
</feature>
<dbReference type="GO" id="GO:0016020">
    <property type="term" value="C:membrane"/>
    <property type="evidence" value="ECO:0007669"/>
    <property type="project" value="UniProtKB-SubCell"/>
</dbReference>
<organism evidence="8 9">
    <name type="scientific">Rhizobium chutanense</name>
    <dbReference type="NCBI Taxonomy" id="2035448"/>
    <lineage>
        <taxon>Bacteria</taxon>
        <taxon>Pseudomonadati</taxon>
        <taxon>Pseudomonadota</taxon>
        <taxon>Alphaproteobacteria</taxon>
        <taxon>Hyphomicrobiales</taxon>
        <taxon>Rhizobiaceae</taxon>
        <taxon>Rhizobium/Agrobacterium group</taxon>
        <taxon>Rhizobium</taxon>
    </lineage>
</organism>
<evidence type="ECO:0000313" key="8">
    <source>
        <dbReference type="EMBL" id="RUM07898.1"/>
    </source>
</evidence>
<dbReference type="RefSeq" id="WP_126908317.1">
    <property type="nucleotide sequence ID" value="NZ_ML133752.1"/>
</dbReference>